<comment type="subcellular location">
    <subcellularLocation>
        <location evidence="1 6">Mitochondrion</location>
    </subcellularLocation>
</comment>
<sequence length="233" mass="26073">MSRLMSVWDLGRMSYKDALTIQILTANHIKTLVSEGKTSCGTLLLVEHNPVFTIGLRTKQYSLADEEKLTKLGAEFYKTDRGGLITFHGPGQLVLYPIIYLKQFKPSVKWYVSTLESVVIELCKKYGLEASTSPHTGVWVNDRKICAIGIHGSRFVMTHGIALNCNTDLAWFSHIVPCGIEGKGVTSLTNELRRTFTPKEVMPDLLKCFANGFDCILKDTKSFSDVDSILRHI</sequence>
<comment type="pathway">
    <text evidence="2 6">Protein modification; protein lipoylation via endogenous pathway; protein N(6)-(lipoyl)lysine from octanoyl-[acyl-carrier-protein]: step 1/2.</text>
</comment>
<dbReference type="InterPro" id="IPR004143">
    <property type="entry name" value="BPL_LPL_catalytic"/>
</dbReference>
<evidence type="ECO:0000256" key="7">
    <source>
        <dbReference type="PIRSR" id="PIRSR016262-1"/>
    </source>
</evidence>
<dbReference type="UniPathway" id="UPA00538">
    <property type="reaction ID" value="UER00592"/>
</dbReference>
<feature type="domain" description="BPL/LPL catalytic" evidence="10">
    <location>
        <begin position="37"/>
        <end position="217"/>
    </location>
</feature>
<gene>
    <name evidence="12" type="ORF">g.21448</name>
    <name evidence="11" type="ORF">g.21449</name>
</gene>
<dbReference type="AlphaFoldDB" id="A0A1B6HLI8"/>
<dbReference type="Gene3D" id="3.30.930.10">
    <property type="entry name" value="Bira Bifunctional Protein, Domain 2"/>
    <property type="match status" value="1"/>
</dbReference>
<dbReference type="PROSITE" id="PS01313">
    <property type="entry name" value="LIPB"/>
    <property type="match status" value="1"/>
</dbReference>
<dbReference type="GO" id="GO:0009249">
    <property type="term" value="P:protein lipoylation"/>
    <property type="evidence" value="ECO:0007669"/>
    <property type="project" value="InterPro"/>
</dbReference>
<evidence type="ECO:0000256" key="6">
    <source>
        <dbReference type="PIRNR" id="PIRNR016262"/>
    </source>
</evidence>
<dbReference type="InterPro" id="IPR000544">
    <property type="entry name" value="Octanoyltransferase"/>
</dbReference>
<evidence type="ECO:0000256" key="2">
    <source>
        <dbReference type="ARBA" id="ARBA00004821"/>
    </source>
</evidence>
<dbReference type="InterPro" id="IPR045864">
    <property type="entry name" value="aa-tRNA-synth_II/BPL/LPL"/>
</dbReference>
<reference evidence="11" key="1">
    <citation type="submission" date="2015-11" db="EMBL/GenBank/DDBJ databases">
        <title>De novo transcriptome assembly of four potential Pierce s Disease insect vectors from Arizona vineyards.</title>
        <authorList>
            <person name="Tassone E.E."/>
        </authorList>
    </citation>
    <scope>NUCLEOTIDE SEQUENCE</scope>
</reference>
<feature type="site" description="Lowers pKa of active site Cys" evidence="9">
    <location>
        <position position="144"/>
    </location>
</feature>
<evidence type="ECO:0000256" key="9">
    <source>
        <dbReference type="PIRSR" id="PIRSR016262-3"/>
    </source>
</evidence>
<dbReference type="NCBIfam" id="TIGR00214">
    <property type="entry name" value="lipB"/>
    <property type="match status" value="1"/>
</dbReference>
<feature type="binding site" evidence="8">
    <location>
        <begin position="147"/>
        <end position="149"/>
    </location>
    <ligand>
        <name>substrate</name>
    </ligand>
</feature>
<keyword evidence="4 6" id="KW-0808">Transferase</keyword>
<keyword evidence="6" id="KW-0496">Mitochondrion</keyword>
<dbReference type="CDD" id="cd16444">
    <property type="entry name" value="LipB"/>
    <property type="match status" value="1"/>
</dbReference>
<feature type="binding site" evidence="8">
    <location>
        <begin position="81"/>
        <end position="88"/>
    </location>
    <ligand>
        <name>substrate</name>
    </ligand>
</feature>
<feature type="binding site" evidence="8">
    <location>
        <begin position="160"/>
        <end position="162"/>
    </location>
    <ligand>
        <name>substrate</name>
    </ligand>
</feature>
<dbReference type="Pfam" id="PF21948">
    <property type="entry name" value="LplA-B_cat"/>
    <property type="match status" value="1"/>
</dbReference>
<protein>
    <recommendedName>
        <fullName evidence="6">Octanoyl-[acyl-carrier-protein]:protein N-octanoyltransferase LIPT2, mitochondrial</fullName>
        <ecNumber evidence="6">2.3.1.181</ecNumber>
    </recommendedName>
</protein>
<comment type="function">
    <text evidence="6">Catalyzes the transfer of endogenously produced octanoic acid from octanoyl-acyl-carrier-protein onto the lipoyl domains of lipoate-dependent enzymes. Lipoyl-ACP can also act as a substrate although octanoyl-ACP is likely to be the physiological substrate.</text>
</comment>
<dbReference type="FunFam" id="3.30.930.10:FF:000035">
    <property type="entry name" value="Putative lipoyltransferase 2, mitochondrial"/>
    <property type="match status" value="1"/>
</dbReference>
<dbReference type="HAMAP" id="MF_00013">
    <property type="entry name" value="LipB"/>
    <property type="match status" value="1"/>
</dbReference>
<dbReference type="GO" id="GO:0033819">
    <property type="term" value="F:lipoyl(octanoyl) transferase activity"/>
    <property type="evidence" value="ECO:0007669"/>
    <property type="project" value="UniProtKB-EC"/>
</dbReference>
<evidence type="ECO:0000256" key="5">
    <source>
        <dbReference type="ARBA" id="ARBA00023315"/>
    </source>
</evidence>
<dbReference type="EMBL" id="GECU01032195">
    <property type="protein sequence ID" value="JAS75511.1"/>
    <property type="molecule type" value="Transcribed_RNA"/>
</dbReference>
<dbReference type="SUPFAM" id="SSF55681">
    <property type="entry name" value="Class II aaRS and biotin synthetases"/>
    <property type="match status" value="1"/>
</dbReference>
<dbReference type="PIRSF" id="PIRSF016262">
    <property type="entry name" value="LPLase"/>
    <property type="match status" value="1"/>
</dbReference>
<dbReference type="PANTHER" id="PTHR10993">
    <property type="entry name" value="OCTANOYLTRANSFERASE"/>
    <property type="match status" value="1"/>
</dbReference>
<evidence type="ECO:0000313" key="12">
    <source>
        <dbReference type="EMBL" id="JAT07188.1"/>
    </source>
</evidence>
<accession>A0A1B6HLI8</accession>
<evidence type="ECO:0000313" key="11">
    <source>
        <dbReference type="EMBL" id="JAS75511.1"/>
    </source>
</evidence>
<dbReference type="NCBIfam" id="NF010925">
    <property type="entry name" value="PRK14345.1"/>
    <property type="match status" value="1"/>
</dbReference>
<proteinExistence type="inferred from homology"/>
<organism evidence="11">
    <name type="scientific">Homalodisca liturata</name>
    <dbReference type="NCBI Taxonomy" id="320908"/>
    <lineage>
        <taxon>Eukaryota</taxon>
        <taxon>Metazoa</taxon>
        <taxon>Ecdysozoa</taxon>
        <taxon>Arthropoda</taxon>
        <taxon>Hexapoda</taxon>
        <taxon>Insecta</taxon>
        <taxon>Pterygota</taxon>
        <taxon>Neoptera</taxon>
        <taxon>Paraneoptera</taxon>
        <taxon>Hemiptera</taxon>
        <taxon>Auchenorrhyncha</taxon>
        <taxon>Membracoidea</taxon>
        <taxon>Cicadellidae</taxon>
        <taxon>Cicadellinae</taxon>
        <taxon>Proconiini</taxon>
        <taxon>Homalodisca</taxon>
    </lineage>
</organism>
<comment type="catalytic activity">
    <reaction evidence="6">
        <text>octanoyl-[ACP] + L-lysyl-[protein] = N(6)-octanoyl-L-lysyl-[protein] + holo-[ACP] + H(+)</text>
        <dbReference type="Rhea" id="RHEA:17665"/>
        <dbReference type="Rhea" id="RHEA-COMP:9636"/>
        <dbReference type="Rhea" id="RHEA-COMP:9685"/>
        <dbReference type="Rhea" id="RHEA-COMP:9752"/>
        <dbReference type="Rhea" id="RHEA-COMP:9928"/>
        <dbReference type="ChEBI" id="CHEBI:15378"/>
        <dbReference type="ChEBI" id="CHEBI:29969"/>
        <dbReference type="ChEBI" id="CHEBI:64479"/>
        <dbReference type="ChEBI" id="CHEBI:78463"/>
        <dbReference type="ChEBI" id="CHEBI:78809"/>
        <dbReference type="EC" id="2.3.1.181"/>
    </reaction>
</comment>
<dbReference type="GO" id="GO:0005739">
    <property type="term" value="C:mitochondrion"/>
    <property type="evidence" value="ECO:0007669"/>
    <property type="project" value="UniProtKB-SubCell"/>
</dbReference>
<evidence type="ECO:0000256" key="8">
    <source>
        <dbReference type="PIRSR" id="PIRSR016262-2"/>
    </source>
</evidence>
<evidence type="ECO:0000256" key="4">
    <source>
        <dbReference type="ARBA" id="ARBA00022679"/>
    </source>
</evidence>
<dbReference type="EMBL" id="GECU01000519">
    <property type="protein sequence ID" value="JAT07188.1"/>
    <property type="molecule type" value="Transcribed_RNA"/>
</dbReference>
<evidence type="ECO:0000259" key="10">
    <source>
        <dbReference type="PROSITE" id="PS51733"/>
    </source>
</evidence>
<keyword evidence="5 6" id="KW-0012">Acyltransferase</keyword>
<dbReference type="PROSITE" id="PS51733">
    <property type="entry name" value="BPL_LPL_CATALYTIC"/>
    <property type="match status" value="1"/>
</dbReference>
<evidence type="ECO:0000256" key="1">
    <source>
        <dbReference type="ARBA" id="ARBA00004173"/>
    </source>
</evidence>
<dbReference type="PANTHER" id="PTHR10993:SF7">
    <property type="entry name" value="LIPOYLTRANSFERASE 2, MITOCHONDRIAL-RELATED"/>
    <property type="match status" value="1"/>
</dbReference>
<evidence type="ECO:0000256" key="3">
    <source>
        <dbReference type="ARBA" id="ARBA00007907"/>
    </source>
</evidence>
<dbReference type="EC" id="2.3.1.181" evidence="6"/>
<name>A0A1B6HLI8_9HEMI</name>
<comment type="similarity">
    <text evidence="3 6">Belongs to the LipB family.</text>
</comment>
<dbReference type="InterPro" id="IPR020605">
    <property type="entry name" value="Octanoyltransferase_CS"/>
</dbReference>
<feature type="active site" description="Acyl-thioester intermediate" evidence="7">
    <location>
        <position position="178"/>
    </location>
</feature>